<comment type="caution">
    <text evidence="2">The sequence shown here is derived from an EMBL/GenBank/DDBJ whole genome shotgun (WGS) entry which is preliminary data.</text>
</comment>
<organism evidence="2 3">
    <name type="scientific">Streptomyces albireticuli</name>
    <dbReference type="NCBI Taxonomy" id="1940"/>
    <lineage>
        <taxon>Bacteria</taxon>
        <taxon>Bacillati</taxon>
        <taxon>Actinomycetota</taxon>
        <taxon>Actinomycetes</taxon>
        <taxon>Kitasatosporales</taxon>
        <taxon>Streptomycetaceae</taxon>
        <taxon>Streptomyces</taxon>
    </lineage>
</organism>
<dbReference type="RefSeq" id="WP_095584141.1">
    <property type="nucleotide sequence ID" value="NZ_JAJQQQ010000026.1"/>
</dbReference>
<name>A0A2A2D1A9_9ACTN</name>
<reference evidence="2 3" key="1">
    <citation type="submission" date="2017-08" db="EMBL/GenBank/DDBJ databases">
        <title>Genome sequence of Streptomyces albireticuli NRRL B-1670.</title>
        <authorList>
            <person name="Graham D.E."/>
            <person name="Mahan K.M."/>
            <person name="Klingeman D.M."/>
            <person name="Hettich R.L."/>
            <person name="Parry R.J."/>
            <person name="Spain J.C."/>
        </authorList>
    </citation>
    <scope>NUCLEOTIDE SEQUENCE [LARGE SCALE GENOMIC DNA]</scope>
    <source>
        <strain evidence="2 3">NRRL B-1670</strain>
    </source>
</reference>
<dbReference type="AlphaFoldDB" id="A0A2A2D1A9"/>
<protein>
    <submittedName>
        <fullName evidence="2">Uncharacterized protein</fullName>
    </submittedName>
</protein>
<evidence type="ECO:0000313" key="3">
    <source>
        <dbReference type="Proteomes" id="UP000218944"/>
    </source>
</evidence>
<feature type="compositionally biased region" description="Basic and acidic residues" evidence="1">
    <location>
        <begin position="15"/>
        <end position="33"/>
    </location>
</feature>
<dbReference type="Proteomes" id="UP000218944">
    <property type="component" value="Unassembled WGS sequence"/>
</dbReference>
<evidence type="ECO:0000313" key="2">
    <source>
        <dbReference type="EMBL" id="PAU45301.1"/>
    </source>
</evidence>
<proteinExistence type="predicted"/>
<sequence>MTSDQKTAKKAAPARNEDERAPLGPRPWDRRSDESAHQYEAFVTYCGSPGRELRYVAKATSWTYGTIKNWSARLDWRERAEAWDRALGGGSSGLLRRIEDRQLEWAAGILAEIETGGIGTGYDKGGDGRPGPKELEAARKAVATIEQRRLVPELDDITDRVRAPRLPADRPKAS</sequence>
<evidence type="ECO:0000256" key="1">
    <source>
        <dbReference type="SAM" id="MobiDB-lite"/>
    </source>
</evidence>
<accession>A0A2A2D1A9</accession>
<keyword evidence="3" id="KW-1185">Reference proteome</keyword>
<feature type="region of interest" description="Disordered" evidence="1">
    <location>
        <begin position="1"/>
        <end position="33"/>
    </location>
</feature>
<dbReference type="EMBL" id="NSJV01000569">
    <property type="protein sequence ID" value="PAU45301.1"/>
    <property type="molecule type" value="Genomic_DNA"/>
</dbReference>
<gene>
    <name evidence="2" type="ORF">CK936_30270</name>
</gene>